<gene>
    <name evidence="2" type="ORF">D9758_013166</name>
</gene>
<dbReference type="OrthoDB" id="2449121at2759"/>
<accession>A0A8H5CE30</accession>
<keyword evidence="3" id="KW-1185">Reference proteome</keyword>
<dbReference type="EMBL" id="JAACJM010000179">
    <property type="protein sequence ID" value="KAF5340097.1"/>
    <property type="molecule type" value="Genomic_DNA"/>
</dbReference>
<protein>
    <submittedName>
        <fullName evidence="2">Uncharacterized protein</fullName>
    </submittedName>
</protein>
<dbReference type="Proteomes" id="UP000559256">
    <property type="component" value="Unassembled WGS sequence"/>
</dbReference>
<evidence type="ECO:0000313" key="2">
    <source>
        <dbReference type="EMBL" id="KAF5340097.1"/>
    </source>
</evidence>
<organism evidence="2 3">
    <name type="scientific">Tetrapyrgos nigripes</name>
    <dbReference type="NCBI Taxonomy" id="182062"/>
    <lineage>
        <taxon>Eukaryota</taxon>
        <taxon>Fungi</taxon>
        <taxon>Dikarya</taxon>
        <taxon>Basidiomycota</taxon>
        <taxon>Agaricomycotina</taxon>
        <taxon>Agaricomycetes</taxon>
        <taxon>Agaricomycetidae</taxon>
        <taxon>Agaricales</taxon>
        <taxon>Marasmiineae</taxon>
        <taxon>Marasmiaceae</taxon>
        <taxon>Tetrapyrgos</taxon>
    </lineage>
</organism>
<sequence length="230" mass="26794">MGKAQKATQQARAARAREFRHLPAPEVNTEPTQSQLNEPQSHSDVEVESVNDNTDKDRDVHIEAEDEVCAWDGTVNYRLPRNSDGYESDESWIEDEDNEIEESKRFLQLTEEEQDLGIGEELARRLEVLRLVVAYDGIRNTAYQWGATKRYLREHCDYSFEGLKKNMSDALASVTISTIRKWEHRMIRWMEAYRSGLGIKEAQIRVRAFSSKRYKSHRRVPETLARQFDA</sequence>
<dbReference type="AlphaFoldDB" id="A0A8H5CE30"/>
<evidence type="ECO:0000313" key="3">
    <source>
        <dbReference type="Proteomes" id="UP000559256"/>
    </source>
</evidence>
<feature type="compositionally biased region" description="Low complexity" evidence="1">
    <location>
        <begin position="1"/>
        <end position="13"/>
    </location>
</feature>
<name>A0A8H5CE30_9AGAR</name>
<feature type="region of interest" description="Disordered" evidence="1">
    <location>
        <begin position="1"/>
        <end position="58"/>
    </location>
</feature>
<reference evidence="2 3" key="1">
    <citation type="journal article" date="2020" name="ISME J.">
        <title>Uncovering the hidden diversity of litter-decomposition mechanisms in mushroom-forming fungi.</title>
        <authorList>
            <person name="Floudas D."/>
            <person name="Bentzer J."/>
            <person name="Ahren D."/>
            <person name="Johansson T."/>
            <person name="Persson P."/>
            <person name="Tunlid A."/>
        </authorList>
    </citation>
    <scope>NUCLEOTIDE SEQUENCE [LARGE SCALE GENOMIC DNA]</scope>
    <source>
        <strain evidence="2 3">CBS 291.85</strain>
    </source>
</reference>
<proteinExistence type="predicted"/>
<evidence type="ECO:0000256" key="1">
    <source>
        <dbReference type="SAM" id="MobiDB-lite"/>
    </source>
</evidence>
<comment type="caution">
    <text evidence="2">The sequence shown here is derived from an EMBL/GenBank/DDBJ whole genome shotgun (WGS) entry which is preliminary data.</text>
</comment>
<feature type="compositionally biased region" description="Polar residues" evidence="1">
    <location>
        <begin position="29"/>
        <end position="42"/>
    </location>
</feature>